<keyword evidence="5" id="KW-1133">Transmembrane helix</keyword>
<evidence type="ECO:0000256" key="4">
    <source>
        <dbReference type="SAM" id="MobiDB-lite"/>
    </source>
</evidence>
<keyword evidence="3" id="KW-0862">Zinc</keyword>
<keyword evidence="8" id="KW-1185">Reference proteome</keyword>
<dbReference type="eggNOG" id="ENOG502S6DH">
    <property type="taxonomic scope" value="Eukaryota"/>
</dbReference>
<dbReference type="GeneID" id="23561906"/>
<evidence type="ECO:0000259" key="6">
    <source>
        <dbReference type="PROSITE" id="PS51292"/>
    </source>
</evidence>
<dbReference type="KEGG" id="uma:UMAG_00670"/>
<dbReference type="OrthoDB" id="264354at2759"/>
<gene>
    <name evidence="7" type="ORF">UMAG_00670</name>
</gene>
<dbReference type="PROSITE" id="PS51292">
    <property type="entry name" value="ZF_RING_CH"/>
    <property type="match status" value="1"/>
</dbReference>
<dbReference type="Gene3D" id="3.30.40.10">
    <property type="entry name" value="Zinc/RING finger domain, C3HC4 (zinc finger)"/>
    <property type="match status" value="1"/>
</dbReference>
<evidence type="ECO:0000313" key="8">
    <source>
        <dbReference type="Proteomes" id="UP000000561"/>
    </source>
</evidence>
<feature type="compositionally biased region" description="Low complexity" evidence="4">
    <location>
        <begin position="348"/>
        <end position="364"/>
    </location>
</feature>
<dbReference type="RefSeq" id="XP_011386473.1">
    <property type="nucleotide sequence ID" value="XM_011388171.1"/>
</dbReference>
<feature type="region of interest" description="Disordered" evidence="4">
    <location>
        <begin position="45"/>
        <end position="88"/>
    </location>
</feature>
<organism evidence="7 8">
    <name type="scientific">Mycosarcoma maydis</name>
    <name type="common">Corn smut fungus</name>
    <name type="synonym">Ustilago maydis</name>
    <dbReference type="NCBI Taxonomy" id="5270"/>
    <lineage>
        <taxon>Eukaryota</taxon>
        <taxon>Fungi</taxon>
        <taxon>Dikarya</taxon>
        <taxon>Basidiomycota</taxon>
        <taxon>Ustilaginomycotina</taxon>
        <taxon>Ustilaginomycetes</taxon>
        <taxon>Ustilaginales</taxon>
        <taxon>Ustilaginaceae</taxon>
        <taxon>Mycosarcoma</taxon>
    </lineage>
</organism>
<dbReference type="AlphaFoldDB" id="A0A0D1E8V2"/>
<keyword evidence="5" id="KW-0812">Transmembrane</keyword>
<dbReference type="SUPFAM" id="SSF57850">
    <property type="entry name" value="RING/U-box"/>
    <property type="match status" value="1"/>
</dbReference>
<accession>A0A0D1E8V2</accession>
<dbReference type="EMBL" id="CM003140">
    <property type="protein sequence ID" value="KIS72259.1"/>
    <property type="molecule type" value="Genomic_DNA"/>
</dbReference>
<evidence type="ECO:0000313" key="7">
    <source>
        <dbReference type="EMBL" id="KIS72259.1"/>
    </source>
</evidence>
<feature type="region of interest" description="Disordered" evidence="4">
    <location>
        <begin position="341"/>
        <end position="368"/>
    </location>
</feature>
<evidence type="ECO:0000256" key="3">
    <source>
        <dbReference type="ARBA" id="ARBA00022833"/>
    </source>
</evidence>
<dbReference type="OMA" id="GQCHARY"/>
<name>A0A0D1E8V2_MYCMD</name>
<feature type="transmembrane region" description="Helical" evidence="5">
    <location>
        <begin position="688"/>
        <end position="710"/>
    </location>
</feature>
<dbReference type="InParanoid" id="A0A0D1E8V2"/>
<dbReference type="CDD" id="cd16495">
    <property type="entry name" value="RING_CH-C4HC3_MARCH"/>
    <property type="match status" value="1"/>
</dbReference>
<keyword evidence="2" id="KW-0863">Zinc-finger</keyword>
<dbReference type="Proteomes" id="UP000000561">
    <property type="component" value="Chromosome 1"/>
</dbReference>
<protein>
    <recommendedName>
        <fullName evidence="6">RING-CH-type domain-containing protein</fullName>
    </recommendedName>
</protein>
<proteinExistence type="predicted"/>
<dbReference type="PANTHER" id="PTHR46347">
    <property type="entry name" value="RING/FYVE/PHD ZINC FINGER SUPERFAMILY PROTEIN"/>
    <property type="match status" value="1"/>
</dbReference>
<reference evidence="7 8" key="1">
    <citation type="journal article" date="2006" name="Nature">
        <title>Insights from the genome of the biotrophic fungal plant pathogen Ustilago maydis.</title>
        <authorList>
            <person name="Kamper J."/>
            <person name="Kahmann R."/>
            <person name="Bolker M."/>
            <person name="Ma L.J."/>
            <person name="Brefort T."/>
            <person name="Saville B.J."/>
            <person name="Banuett F."/>
            <person name="Kronstad J.W."/>
            <person name="Gold S.E."/>
            <person name="Muller O."/>
            <person name="Perlin M.H."/>
            <person name="Wosten H.A."/>
            <person name="de Vries R."/>
            <person name="Ruiz-Herrera J."/>
            <person name="Reynaga-Pena C.G."/>
            <person name="Snetselaar K."/>
            <person name="McCann M."/>
            <person name="Perez-Martin J."/>
            <person name="Feldbrugge M."/>
            <person name="Basse C.W."/>
            <person name="Steinberg G."/>
            <person name="Ibeas J.I."/>
            <person name="Holloman W."/>
            <person name="Guzman P."/>
            <person name="Farman M."/>
            <person name="Stajich J.E."/>
            <person name="Sentandreu R."/>
            <person name="Gonzalez-Prieto J.M."/>
            <person name="Kennell J.C."/>
            <person name="Molina L."/>
            <person name="Schirawski J."/>
            <person name="Mendoza-Mendoza A."/>
            <person name="Greilinger D."/>
            <person name="Munch K."/>
            <person name="Rossel N."/>
            <person name="Scherer M."/>
            <person name="Vranes M."/>
            <person name="Ladendorf O."/>
            <person name="Vincon V."/>
            <person name="Fuchs U."/>
            <person name="Sandrock B."/>
            <person name="Meng S."/>
            <person name="Ho E.C."/>
            <person name="Cahill M.J."/>
            <person name="Boyce K.J."/>
            <person name="Klose J."/>
            <person name="Klosterman S.J."/>
            <person name="Deelstra H.J."/>
            <person name="Ortiz-Castellanos L."/>
            <person name="Li W."/>
            <person name="Sanchez-Alonso P."/>
            <person name="Schreier P.H."/>
            <person name="Hauser-Hahn I."/>
            <person name="Vaupel M."/>
            <person name="Koopmann E."/>
            <person name="Friedrich G."/>
            <person name="Voss H."/>
            <person name="Schluter T."/>
            <person name="Margolis J."/>
            <person name="Platt D."/>
            <person name="Swimmer C."/>
            <person name="Gnirke A."/>
            <person name="Chen F."/>
            <person name="Vysotskaia V."/>
            <person name="Mannhaupt G."/>
            <person name="Guldener U."/>
            <person name="Munsterkotter M."/>
            <person name="Haase D."/>
            <person name="Oesterheld M."/>
            <person name="Mewes H.W."/>
            <person name="Mauceli E.W."/>
            <person name="DeCaprio D."/>
            <person name="Wade C.M."/>
            <person name="Butler J."/>
            <person name="Young S."/>
            <person name="Jaffe D.B."/>
            <person name="Calvo S."/>
            <person name="Nusbaum C."/>
            <person name="Galagan J."/>
            <person name="Birren B.W."/>
        </authorList>
    </citation>
    <scope>NUCLEOTIDE SEQUENCE [LARGE SCALE GENOMIC DNA]</scope>
    <source>
        <strain evidence="8">DSM 14603 / FGSC 9021 / UM521</strain>
    </source>
</reference>
<dbReference type="InterPro" id="IPR013083">
    <property type="entry name" value="Znf_RING/FYVE/PHD"/>
</dbReference>
<evidence type="ECO:0000256" key="1">
    <source>
        <dbReference type="ARBA" id="ARBA00022723"/>
    </source>
</evidence>
<sequence length="898" mass="101521">MDVEGVNVAEQRREEEEVEFILGALPSIWHNTQNVLRDLGYQREGNNGEQLDQQEDRRHHRPQTDGDSLYGAAQGPPGSNAATGSGNKEDEEKVCRMCFSSQDELGDDGMTLGRLIAPCHCDGSMRYVHDTCLDQWRRKSSAAEAARVCGQCHARYRFKRTRYSNLIAFVQASQMLRILFCVFVIFVTSFVFGVLALLSLRMVASLKGTPLAFVRDAALRTVQLDKRHWNITLHQDEAIADVWLPSDLLQLNRGGLTYRIDNEIYGRADLEVFARVRQEQLHNPAYWKLVKKPLSTYRSNYTDTMIVRAKLRSGEDVSEELDRISRGLPLFPLEDWYHDATPDQLQNSTTTSTSSGAAPSSSSSRQMPFNLVPSLRERLVGSDLKFGFNLPYMSPRSKANSDATDQEDIEVWQRQNLTVNYVYERSPGDVYPDPAKHFLVRGLPEWLGFARYIPYGLVLAMIDRFYFVISVFQPWWSSIARSALQLALLLMESHRELMWCASKAAVAGLIAYIDVEFEPVRWNPDNAVVIGPRRTRNRQVAAVVREVLVLTADSVFGPLWLNWWGGYSLSVYMAPRQFMTTERVEMTQLAAVFAPAITLLVDVAVGGIAFFSESAAKFQKTHTTRWTQADWVHNDYSASEGYRRMLATLLGDEGASQASLYDLWLETRRSRLLPGRTRPLRMALMPKLSTWLTVMLLGCLVTITVALLIATKLAWDTTISHFARQAWRSLVCIYQLIMHSGGFFRQLWRQTWETSLSIARYTAHKVAALASQLLRSVKGLIPGQRDVGAHESIGAEVEHDLGAAANQAQAQAPEEEVPIPEPLQNDPFLQGAHMGLFGAILGHVASIYGCIHAFVFTMRFILVYLPFEPFMIMYTVLQKLIQVDVANTEVLDREDRAR</sequence>
<feature type="domain" description="RING-CH-type" evidence="6">
    <location>
        <begin position="87"/>
        <end position="159"/>
    </location>
</feature>
<dbReference type="PANTHER" id="PTHR46347:SF1">
    <property type="entry name" value="RING_FYVE_PHD ZINC FINGER SUPERFAMILY PROTEIN"/>
    <property type="match status" value="1"/>
</dbReference>
<evidence type="ECO:0000256" key="2">
    <source>
        <dbReference type="ARBA" id="ARBA00022771"/>
    </source>
</evidence>
<dbReference type="InterPro" id="IPR011016">
    <property type="entry name" value="Znf_RING-CH"/>
</dbReference>
<dbReference type="GO" id="GO:0008270">
    <property type="term" value="F:zinc ion binding"/>
    <property type="evidence" value="ECO:0007669"/>
    <property type="project" value="UniProtKB-KW"/>
</dbReference>
<dbReference type="SMART" id="SM00744">
    <property type="entry name" value="RINGv"/>
    <property type="match status" value="1"/>
</dbReference>
<keyword evidence="1" id="KW-0479">Metal-binding</keyword>
<feature type="transmembrane region" description="Helical" evidence="5">
    <location>
        <begin position="175"/>
        <end position="198"/>
    </location>
</feature>
<evidence type="ECO:0000256" key="5">
    <source>
        <dbReference type="SAM" id="Phobius"/>
    </source>
</evidence>
<dbReference type="Pfam" id="PF12906">
    <property type="entry name" value="RINGv"/>
    <property type="match status" value="1"/>
</dbReference>
<feature type="transmembrane region" description="Helical" evidence="5">
    <location>
        <begin position="836"/>
        <end position="865"/>
    </location>
</feature>
<feature type="transmembrane region" description="Helical" evidence="5">
    <location>
        <begin position="589"/>
        <end position="611"/>
    </location>
</feature>
<keyword evidence="5" id="KW-0472">Membrane</keyword>
<dbReference type="VEuPathDB" id="FungiDB:UMAG_00670"/>